<evidence type="ECO:0000313" key="6">
    <source>
        <dbReference type="EMBL" id="AKU97578.1"/>
    </source>
</evidence>
<dbReference type="EMBL" id="CP012333">
    <property type="protein sequence ID" value="AKU97578.1"/>
    <property type="molecule type" value="Genomic_DNA"/>
</dbReference>
<keyword evidence="7" id="KW-1185">Reference proteome</keyword>
<reference evidence="6 7" key="1">
    <citation type="submission" date="2015-08" db="EMBL/GenBank/DDBJ databases">
        <authorList>
            <person name="Babu N.S."/>
            <person name="Beckwith C.J."/>
            <person name="Beseler K.G."/>
            <person name="Brison A."/>
            <person name="Carone J.V."/>
            <person name="Caskin T.P."/>
            <person name="Diamond M."/>
            <person name="Durham M.E."/>
            <person name="Foxe J.M."/>
            <person name="Go M."/>
            <person name="Henderson B.A."/>
            <person name="Jones I.B."/>
            <person name="McGettigan J.A."/>
            <person name="Micheletti S.J."/>
            <person name="Nasrallah M.E."/>
            <person name="Ortiz D."/>
            <person name="Piller C.R."/>
            <person name="Privatt S.R."/>
            <person name="Schneider S.L."/>
            <person name="Sharp S."/>
            <person name="Smith T.C."/>
            <person name="Stanton J.D."/>
            <person name="Ullery H.E."/>
            <person name="Wilson R.J."/>
            <person name="Serrano M.G."/>
            <person name="Buck G."/>
            <person name="Lee V."/>
            <person name="Wang Y."/>
            <person name="Carvalho R."/>
            <person name="Voegtly L."/>
            <person name="Shi R."/>
            <person name="Duckworth R."/>
            <person name="Johnson A."/>
            <person name="Loviza R."/>
            <person name="Walstead R."/>
            <person name="Shah Z."/>
            <person name="Kiflezghi M."/>
            <person name="Wade K."/>
            <person name="Ball S.L."/>
            <person name="Bradley K.W."/>
            <person name="Asai D.J."/>
            <person name="Bowman C.A."/>
            <person name="Russell D.A."/>
            <person name="Pope W.H."/>
            <person name="Jacobs-Sera D."/>
            <person name="Hendrix R.W."/>
            <person name="Hatfull G.F."/>
        </authorList>
    </citation>
    <scope>NUCLEOTIDE SEQUENCE [LARGE SCALE GENOMIC DNA]</scope>
    <source>
        <strain evidence="6 7">DSM 27648</strain>
    </source>
</reference>
<accession>A0A0K1PVM0</accession>
<dbReference type="InterPro" id="IPR005119">
    <property type="entry name" value="LysR_subst-bd"/>
</dbReference>
<dbReference type="PATRIC" id="fig|1391654.3.peg.4298"/>
<evidence type="ECO:0000256" key="3">
    <source>
        <dbReference type="ARBA" id="ARBA00023125"/>
    </source>
</evidence>
<dbReference type="RefSeq" id="WP_146648690.1">
    <property type="nucleotide sequence ID" value="NZ_CP012333.1"/>
</dbReference>
<dbReference type="PANTHER" id="PTHR30537:SF5">
    <property type="entry name" value="HTH-TYPE TRANSCRIPTIONAL ACTIVATOR TTDR-RELATED"/>
    <property type="match status" value="1"/>
</dbReference>
<dbReference type="InterPro" id="IPR036388">
    <property type="entry name" value="WH-like_DNA-bd_sf"/>
</dbReference>
<dbReference type="Proteomes" id="UP000064967">
    <property type="component" value="Chromosome"/>
</dbReference>
<dbReference type="InterPro" id="IPR036390">
    <property type="entry name" value="WH_DNA-bd_sf"/>
</dbReference>
<evidence type="ECO:0000256" key="4">
    <source>
        <dbReference type="ARBA" id="ARBA00023163"/>
    </source>
</evidence>
<evidence type="ECO:0000256" key="2">
    <source>
        <dbReference type="ARBA" id="ARBA00023015"/>
    </source>
</evidence>
<dbReference type="STRING" id="1391654.AKJ09_04242"/>
<feature type="domain" description="HTH lysR-type" evidence="5">
    <location>
        <begin position="1"/>
        <end position="58"/>
    </location>
</feature>
<evidence type="ECO:0000256" key="1">
    <source>
        <dbReference type="ARBA" id="ARBA00009437"/>
    </source>
</evidence>
<dbReference type="AlphaFoldDB" id="A0A0K1PVM0"/>
<dbReference type="GO" id="GO:0006351">
    <property type="term" value="P:DNA-templated transcription"/>
    <property type="evidence" value="ECO:0007669"/>
    <property type="project" value="TreeGrafter"/>
</dbReference>
<dbReference type="Pfam" id="PF03466">
    <property type="entry name" value="LysR_substrate"/>
    <property type="match status" value="1"/>
</dbReference>
<dbReference type="InterPro" id="IPR000847">
    <property type="entry name" value="LysR_HTH_N"/>
</dbReference>
<dbReference type="PANTHER" id="PTHR30537">
    <property type="entry name" value="HTH-TYPE TRANSCRIPTIONAL REGULATOR"/>
    <property type="match status" value="1"/>
</dbReference>
<name>A0A0K1PVM0_9BACT</name>
<keyword evidence="4" id="KW-0804">Transcription</keyword>
<dbReference type="SUPFAM" id="SSF46785">
    <property type="entry name" value="Winged helix' DNA-binding domain"/>
    <property type="match status" value="1"/>
</dbReference>
<evidence type="ECO:0000313" key="7">
    <source>
        <dbReference type="Proteomes" id="UP000064967"/>
    </source>
</evidence>
<protein>
    <submittedName>
        <fullName evidence="6">Transcriptional regulator, LysR family</fullName>
    </submittedName>
</protein>
<organism evidence="6 7">
    <name type="scientific">Labilithrix luteola</name>
    <dbReference type="NCBI Taxonomy" id="1391654"/>
    <lineage>
        <taxon>Bacteria</taxon>
        <taxon>Pseudomonadati</taxon>
        <taxon>Myxococcota</taxon>
        <taxon>Polyangia</taxon>
        <taxon>Polyangiales</taxon>
        <taxon>Labilitrichaceae</taxon>
        <taxon>Labilithrix</taxon>
    </lineage>
</organism>
<dbReference type="Pfam" id="PF00126">
    <property type="entry name" value="HTH_1"/>
    <property type="match status" value="1"/>
</dbReference>
<dbReference type="InterPro" id="IPR058163">
    <property type="entry name" value="LysR-type_TF_proteobact-type"/>
</dbReference>
<keyword evidence="3" id="KW-0238">DNA-binding</keyword>
<dbReference type="Gene3D" id="3.40.190.290">
    <property type="match status" value="1"/>
</dbReference>
<evidence type="ECO:0000259" key="5">
    <source>
        <dbReference type="PROSITE" id="PS50931"/>
    </source>
</evidence>
<dbReference type="PROSITE" id="PS50931">
    <property type="entry name" value="HTH_LYSR"/>
    <property type="match status" value="1"/>
</dbReference>
<dbReference type="GO" id="GO:0043565">
    <property type="term" value="F:sequence-specific DNA binding"/>
    <property type="evidence" value="ECO:0007669"/>
    <property type="project" value="TreeGrafter"/>
</dbReference>
<dbReference type="GO" id="GO:0003700">
    <property type="term" value="F:DNA-binding transcription factor activity"/>
    <property type="evidence" value="ECO:0007669"/>
    <property type="project" value="InterPro"/>
</dbReference>
<sequence length="308" mass="33727">MDLNDVAVFVRVAREKSFTRAATALGLPKSTVSERVARLEAQLGVRLLDRTTRSLRLTDAGAQYFARVDELMTDLEDAETAVTSAHKAPRGVLRVGSPLLFAQAFLAEFIPQYLEQFPDVEVELILGDRGFDLIEEGLDLAIHVVGPIEPSMIVRKLGMGERISVASPSYVAARGEPAKPSDLLQHACLVPGTSRKICWTFTRGEQSENVSVSARYAVSSVELVYRAALRGLGISVLPAFLCHDAIHEGRLVRVLPDWSAGENTIQIVFASSRHISARARAFADLLVEASAEVLRDLPRFGRVATQRH</sequence>
<proteinExistence type="inferred from homology"/>
<dbReference type="KEGG" id="llu:AKJ09_04242"/>
<dbReference type="CDD" id="cd08422">
    <property type="entry name" value="PBP2_CrgA_like"/>
    <property type="match status" value="1"/>
</dbReference>
<keyword evidence="2" id="KW-0805">Transcription regulation</keyword>
<gene>
    <name evidence="6" type="ORF">AKJ09_04242</name>
</gene>
<dbReference type="OrthoDB" id="196624at2"/>
<comment type="similarity">
    <text evidence="1">Belongs to the LysR transcriptional regulatory family.</text>
</comment>
<dbReference type="PRINTS" id="PR00039">
    <property type="entry name" value="HTHLYSR"/>
</dbReference>
<dbReference type="SUPFAM" id="SSF53850">
    <property type="entry name" value="Periplasmic binding protein-like II"/>
    <property type="match status" value="1"/>
</dbReference>
<dbReference type="FunFam" id="1.10.10.10:FF:000001">
    <property type="entry name" value="LysR family transcriptional regulator"/>
    <property type="match status" value="1"/>
</dbReference>
<dbReference type="Gene3D" id="1.10.10.10">
    <property type="entry name" value="Winged helix-like DNA-binding domain superfamily/Winged helix DNA-binding domain"/>
    <property type="match status" value="1"/>
</dbReference>